<dbReference type="AlphaFoldDB" id="A0A9N8QU52"/>
<proteinExistence type="predicted"/>
<dbReference type="EMBL" id="CAJNAS010000001">
    <property type="protein sequence ID" value="CAE6856206.1"/>
    <property type="molecule type" value="Genomic_DNA"/>
</dbReference>
<protein>
    <recommendedName>
        <fullName evidence="3">Phage major tail tube protein</fullName>
    </recommendedName>
</protein>
<evidence type="ECO:0000313" key="2">
    <source>
        <dbReference type="Proteomes" id="UP000675121"/>
    </source>
</evidence>
<dbReference type="Pfam" id="PF04985">
    <property type="entry name" value="Phage_tube"/>
    <property type="match status" value="1"/>
</dbReference>
<comment type="caution">
    <text evidence="1">The sequence shown here is derived from an EMBL/GenBank/DDBJ whole genome shotgun (WGS) entry which is preliminary data.</text>
</comment>
<dbReference type="InterPro" id="IPR006498">
    <property type="entry name" value="Tail_tube"/>
</dbReference>
<evidence type="ECO:0008006" key="3">
    <source>
        <dbReference type="Google" id="ProtNLM"/>
    </source>
</evidence>
<reference evidence="1" key="1">
    <citation type="submission" date="2021-02" db="EMBL/GenBank/DDBJ databases">
        <authorList>
            <person name="Vanwijnsberghe S."/>
        </authorList>
    </citation>
    <scope>NUCLEOTIDE SEQUENCE</scope>
    <source>
        <strain evidence="1">R-70211</strain>
    </source>
</reference>
<keyword evidence="2" id="KW-1185">Reference proteome</keyword>
<dbReference type="Proteomes" id="UP000675121">
    <property type="component" value="Unassembled WGS sequence"/>
</dbReference>
<organism evidence="1 2">
    <name type="scientific">Paraburkholderia domus</name>
    <dbReference type="NCBI Taxonomy" id="2793075"/>
    <lineage>
        <taxon>Bacteria</taxon>
        <taxon>Pseudomonadati</taxon>
        <taxon>Pseudomonadota</taxon>
        <taxon>Betaproteobacteria</taxon>
        <taxon>Burkholderiales</taxon>
        <taxon>Burkholderiaceae</taxon>
        <taxon>Paraburkholderia</taxon>
    </lineage>
</organism>
<name>A0A9N8QU52_9BURK</name>
<dbReference type="NCBIfam" id="TIGR01611">
    <property type="entry name" value="tail_tube"/>
    <property type="match status" value="1"/>
</dbReference>
<sequence>MALPKKLKAFNVFNDGENCVGQAAEITLPKLTRKTEDYRGGGMNGPIKLDFGQEGIVLESTFGGLMKTVLKQYGITRHDGVQLRFAGAYQSEDSTRPDAVEIVVRGRHTEIDMGSAKPGDDTTFKVSTACSYYKLSINGEAIIEIDFINMIEKVNGDDLLAGLRNAIGL</sequence>
<evidence type="ECO:0000313" key="1">
    <source>
        <dbReference type="EMBL" id="CAE6856206.1"/>
    </source>
</evidence>
<dbReference type="RefSeq" id="WP_201138689.1">
    <property type="nucleotide sequence ID" value="NZ_CAJNAS010000001.1"/>
</dbReference>
<accession>A0A9N8QU52</accession>
<gene>
    <name evidence="1" type="ORF">R70211_00177</name>
</gene>